<evidence type="ECO:0000313" key="2">
    <source>
        <dbReference type="Proteomes" id="UP000619743"/>
    </source>
</evidence>
<name>A0A8J2U920_9GAMM</name>
<dbReference type="OrthoDB" id="8455288at2"/>
<protein>
    <submittedName>
        <fullName evidence="1">Uncharacterized protein</fullName>
    </submittedName>
</protein>
<reference evidence="2" key="1">
    <citation type="journal article" date="2019" name="Int. J. Syst. Evol. Microbiol.">
        <title>The Global Catalogue of Microorganisms (GCM) 10K type strain sequencing project: providing services to taxonomists for standard genome sequencing and annotation.</title>
        <authorList>
            <consortium name="The Broad Institute Genomics Platform"/>
            <consortium name="The Broad Institute Genome Sequencing Center for Infectious Disease"/>
            <person name="Wu L."/>
            <person name="Ma J."/>
        </authorList>
    </citation>
    <scope>NUCLEOTIDE SEQUENCE [LARGE SCALE GENOMIC DNA]</scope>
    <source>
        <strain evidence="2">CGMCC 1.10130</strain>
    </source>
</reference>
<evidence type="ECO:0000313" key="1">
    <source>
        <dbReference type="EMBL" id="GGA86704.1"/>
    </source>
</evidence>
<gene>
    <name evidence="1" type="ORF">GCM10011369_30970</name>
</gene>
<dbReference type="EMBL" id="BMDX01000020">
    <property type="protein sequence ID" value="GGA86704.1"/>
    <property type="molecule type" value="Genomic_DNA"/>
</dbReference>
<organism evidence="1 2">
    <name type="scientific">Neiella marina</name>
    <dbReference type="NCBI Taxonomy" id="508461"/>
    <lineage>
        <taxon>Bacteria</taxon>
        <taxon>Pseudomonadati</taxon>
        <taxon>Pseudomonadota</taxon>
        <taxon>Gammaproteobacteria</taxon>
        <taxon>Alteromonadales</taxon>
        <taxon>Echinimonadaceae</taxon>
        <taxon>Neiella</taxon>
    </lineage>
</organism>
<keyword evidence="2" id="KW-1185">Reference proteome</keyword>
<dbReference type="RefSeq" id="WP_087507073.1">
    <property type="nucleotide sequence ID" value="NZ_BMDX01000020.1"/>
</dbReference>
<sequence>MDKPFTADLRELADGMGIGLYQRFTPTEASLFLRCPLKEITKLQASMLSVNDKLMPSGDMIGDTNTITASKRILNIIININF</sequence>
<accession>A0A8J2U920</accession>
<proteinExistence type="predicted"/>
<dbReference type="Proteomes" id="UP000619743">
    <property type="component" value="Unassembled WGS sequence"/>
</dbReference>
<comment type="caution">
    <text evidence="1">The sequence shown here is derived from an EMBL/GenBank/DDBJ whole genome shotgun (WGS) entry which is preliminary data.</text>
</comment>
<dbReference type="AlphaFoldDB" id="A0A8J2U920"/>